<accession>A0A202ED04</accession>
<proteinExistence type="predicted"/>
<keyword evidence="2" id="KW-0812">Transmembrane</keyword>
<evidence type="ECO:0000313" key="4">
    <source>
        <dbReference type="Proteomes" id="UP000196084"/>
    </source>
</evidence>
<dbReference type="InterPro" id="IPR055966">
    <property type="entry name" value="DUF7544"/>
</dbReference>
<protein>
    <submittedName>
        <fullName evidence="3">Uncharacterized protein</fullName>
    </submittedName>
</protein>
<feature type="transmembrane region" description="Helical" evidence="2">
    <location>
        <begin position="25"/>
        <end position="46"/>
    </location>
</feature>
<organism evidence="3 4">
    <name type="scientific">Natronolimnobius baerhuensis</name>
    <dbReference type="NCBI Taxonomy" id="253108"/>
    <lineage>
        <taxon>Archaea</taxon>
        <taxon>Methanobacteriati</taxon>
        <taxon>Methanobacteriota</taxon>
        <taxon>Stenosarchaea group</taxon>
        <taxon>Halobacteria</taxon>
        <taxon>Halobacteriales</taxon>
        <taxon>Natrialbaceae</taxon>
        <taxon>Natronolimnobius</taxon>
    </lineage>
</organism>
<feature type="transmembrane region" description="Helical" evidence="2">
    <location>
        <begin position="204"/>
        <end position="225"/>
    </location>
</feature>
<dbReference type="AlphaFoldDB" id="A0A202ED04"/>
<name>A0A202ED04_9EURY</name>
<evidence type="ECO:0000256" key="2">
    <source>
        <dbReference type="SAM" id="Phobius"/>
    </source>
</evidence>
<feature type="transmembrane region" description="Helical" evidence="2">
    <location>
        <begin position="261"/>
        <end position="284"/>
    </location>
</feature>
<comment type="caution">
    <text evidence="3">The sequence shown here is derived from an EMBL/GenBank/DDBJ whole genome shotgun (WGS) entry which is preliminary data.</text>
</comment>
<feature type="compositionally biased region" description="Basic and acidic residues" evidence="1">
    <location>
        <begin position="374"/>
        <end position="391"/>
    </location>
</feature>
<dbReference type="OrthoDB" id="137652at2157"/>
<feature type="region of interest" description="Disordered" evidence="1">
    <location>
        <begin position="321"/>
        <end position="391"/>
    </location>
</feature>
<dbReference type="RefSeq" id="WP_087714099.1">
    <property type="nucleotide sequence ID" value="NZ_MWPH01000001.1"/>
</dbReference>
<evidence type="ECO:0000256" key="1">
    <source>
        <dbReference type="SAM" id="MobiDB-lite"/>
    </source>
</evidence>
<feature type="transmembrane region" description="Helical" evidence="2">
    <location>
        <begin position="122"/>
        <end position="149"/>
    </location>
</feature>
<feature type="compositionally biased region" description="Gly residues" evidence="1">
    <location>
        <begin position="323"/>
        <end position="332"/>
    </location>
</feature>
<dbReference type="Pfam" id="PF24400">
    <property type="entry name" value="DUF7544"/>
    <property type="match status" value="1"/>
</dbReference>
<keyword evidence="2" id="KW-1133">Transmembrane helix</keyword>
<dbReference type="EMBL" id="MWPH01000001">
    <property type="protein sequence ID" value="OVE86087.1"/>
    <property type="molecule type" value="Genomic_DNA"/>
</dbReference>
<gene>
    <name evidence="3" type="ORF">B2G88_04645</name>
</gene>
<feature type="transmembrane region" description="Helical" evidence="2">
    <location>
        <begin position="231"/>
        <end position="254"/>
    </location>
</feature>
<dbReference type="Proteomes" id="UP000196084">
    <property type="component" value="Unassembled WGS sequence"/>
</dbReference>
<keyword evidence="4" id="KW-1185">Reference proteome</keyword>
<feature type="transmembrane region" description="Helical" evidence="2">
    <location>
        <begin position="161"/>
        <end position="183"/>
    </location>
</feature>
<sequence>MDAVDDLSDAIDATRELLVPVQVGLWLKLAIVVFFIGGGLGMSGGVPAGDVGPVADETTVQTPIDEIPDEVIALAAGLVAIALVLWLIYSVISAIMEFVFIESLRSRTVQVRRYMGQNIWRGLRLLGFRFVVGAIALGIVAIPALSVALEAESVAGALESLLPFVLLAIPVYFIYAILMRFTSEFVAPVMLLEERGVLSAWRRFWPTLTGNLGQFAVYLVLVWILQFVINFAAGFVILFGVIAIAIPFIILAVLATMLGEIGLWIAGALAVIALALVVLFVSLVQMPIRTYFQYYALLLLGDRNTDLDLISDLRATIRADAAGQGGNGGRNGPPGTAGPNGDSRNGPDGNHWDESDDDTPLWDQSEDSSDWDSQDDRDRTDRDESDDDRGW</sequence>
<feature type="transmembrane region" description="Helical" evidence="2">
    <location>
        <begin position="71"/>
        <end position="101"/>
    </location>
</feature>
<reference evidence="3 4" key="1">
    <citation type="submission" date="2017-02" db="EMBL/GenBank/DDBJ databases">
        <title>Natronthermophilus aegyptiacus gen. nov.,sp. nov., an aerobic, extremely halophilic alkalithermophilic archaeon isolated from the athalassohaline Wadi An Natrun, Egypt.</title>
        <authorList>
            <person name="Zhao B."/>
        </authorList>
    </citation>
    <scope>NUCLEOTIDE SEQUENCE [LARGE SCALE GENOMIC DNA]</scope>
    <source>
        <strain evidence="3 4">CGMCC 1.3597</strain>
    </source>
</reference>
<feature type="compositionally biased region" description="Acidic residues" evidence="1">
    <location>
        <begin position="354"/>
        <end position="373"/>
    </location>
</feature>
<evidence type="ECO:0000313" key="3">
    <source>
        <dbReference type="EMBL" id="OVE86087.1"/>
    </source>
</evidence>
<keyword evidence="2" id="KW-0472">Membrane</keyword>